<feature type="domain" description="Tyr recombinase" evidence="6">
    <location>
        <begin position="209"/>
        <end position="404"/>
    </location>
</feature>
<dbReference type="InterPro" id="IPR002104">
    <property type="entry name" value="Integrase_catalytic"/>
</dbReference>
<keyword evidence="4" id="KW-0233">DNA recombination</keyword>
<comment type="caution">
    <text evidence="8">The sequence shown here is derived from an EMBL/GenBank/DDBJ whole genome shotgun (WGS) entry which is preliminary data.</text>
</comment>
<evidence type="ECO:0000313" key="9">
    <source>
        <dbReference type="Proteomes" id="UP000538507"/>
    </source>
</evidence>
<dbReference type="InterPro" id="IPR011010">
    <property type="entry name" value="DNA_brk_join_enz"/>
</dbReference>
<evidence type="ECO:0000256" key="4">
    <source>
        <dbReference type="ARBA" id="ARBA00023172"/>
    </source>
</evidence>
<dbReference type="Proteomes" id="UP000538507">
    <property type="component" value="Unassembled WGS sequence"/>
</dbReference>
<sequence>MARQRNELTVKFCDSVRPSNKPKEYPDGKSSLALRVSPSGAKTWTMRHRVNGKQKRFHLGNYSEISLASARAECMEIKLRGASALTPLISNPVALTASGCTIARLADEYIAACWAGRHKHKARRKKDTTIKNERTSVEQHIKPSFGETLIDRVQRETIQTLVDELRDRVSDSAARRAKQALHAMYSYAIWNNYTANNPCVYVFYPEAGSRKVVLSDEQLRTIWEAFTPPVKVPGVAVSDSVALSILIAMVTVQRIGEILRMRVSDLDLENSVWTIPPHLTKNNAEHLVPLSPLAVHLIKLAIALRKDASSDAVFQGRRNKKISVTTQAATRAFGRVKKALSWGDIRIHDERRTATTHMAKPPLRVLPFILSKVLNHLSDTGGAARVTSVYNRWEYFDEKKEALDKWEARLRDILTLRQGAIDSGSLRLEARQVSPGRWAVPETGAEGSLR</sequence>
<proteinExistence type="inferred from homology"/>
<keyword evidence="3 5" id="KW-0238">DNA-binding</keyword>
<dbReference type="InterPro" id="IPR038488">
    <property type="entry name" value="Integrase_DNA-bd_sf"/>
</dbReference>
<dbReference type="InterPro" id="IPR044068">
    <property type="entry name" value="CB"/>
</dbReference>
<dbReference type="Pfam" id="PF00589">
    <property type="entry name" value="Phage_integrase"/>
    <property type="match status" value="1"/>
</dbReference>
<name>A0AAE2SVE1_RHILE</name>
<evidence type="ECO:0000259" key="7">
    <source>
        <dbReference type="PROSITE" id="PS51900"/>
    </source>
</evidence>
<dbReference type="InterPro" id="IPR025166">
    <property type="entry name" value="Integrase_DNA_bind_dom"/>
</dbReference>
<accession>A0AAE2SVE1</accession>
<dbReference type="Gene3D" id="1.10.150.130">
    <property type="match status" value="1"/>
</dbReference>
<dbReference type="SUPFAM" id="SSF56349">
    <property type="entry name" value="DNA breaking-rejoining enzymes"/>
    <property type="match status" value="1"/>
</dbReference>
<evidence type="ECO:0000259" key="6">
    <source>
        <dbReference type="PROSITE" id="PS51898"/>
    </source>
</evidence>
<evidence type="ECO:0000256" key="2">
    <source>
        <dbReference type="ARBA" id="ARBA00022908"/>
    </source>
</evidence>
<dbReference type="GO" id="GO:0006310">
    <property type="term" value="P:DNA recombination"/>
    <property type="evidence" value="ECO:0007669"/>
    <property type="project" value="UniProtKB-KW"/>
</dbReference>
<dbReference type="PROSITE" id="PS51898">
    <property type="entry name" value="TYR_RECOMBINASE"/>
    <property type="match status" value="1"/>
</dbReference>
<dbReference type="CDD" id="cd00801">
    <property type="entry name" value="INT_P4_C"/>
    <property type="match status" value="1"/>
</dbReference>
<dbReference type="AlphaFoldDB" id="A0AAE2SVE1"/>
<dbReference type="InterPro" id="IPR010998">
    <property type="entry name" value="Integrase_recombinase_N"/>
</dbReference>
<feature type="domain" description="Core-binding (CB)" evidence="7">
    <location>
        <begin position="100"/>
        <end position="189"/>
    </location>
</feature>
<evidence type="ECO:0000256" key="5">
    <source>
        <dbReference type="PROSITE-ProRule" id="PRU01248"/>
    </source>
</evidence>
<dbReference type="RefSeq" id="WP_183606595.1">
    <property type="nucleotide sequence ID" value="NZ_JACHAZ010000002.1"/>
</dbReference>
<gene>
    <name evidence="8" type="ORF">GGE16_001526</name>
</gene>
<dbReference type="GO" id="GO:0003677">
    <property type="term" value="F:DNA binding"/>
    <property type="evidence" value="ECO:0007669"/>
    <property type="project" value="UniProtKB-UniRule"/>
</dbReference>
<dbReference type="Gene3D" id="3.30.160.390">
    <property type="entry name" value="Integrase, DNA-binding domain"/>
    <property type="match status" value="1"/>
</dbReference>
<dbReference type="InterPro" id="IPR053876">
    <property type="entry name" value="Phage_int_M"/>
</dbReference>
<protein>
    <submittedName>
        <fullName evidence="8">Integrase</fullName>
    </submittedName>
</protein>
<evidence type="ECO:0000313" key="8">
    <source>
        <dbReference type="EMBL" id="MBB4289510.1"/>
    </source>
</evidence>
<dbReference type="PANTHER" id="PTHR30629:SF2">
    <property type="entry name" value="PROPHAGE INTEGRASE INTS-RELATED"/>
    <property type="match status" value="1"/>
</dbReference>
<dbReference type="GO" id="GO:0015074">
    <property type="term" value="P:DNA integration"/>
    <property type="evidence" value="ECO:0007669"/>
    <property type="project" value="UniProtKB-KW"/>
</dbReference>
<dbReference type="Pfam" id="PF13356">
    <property type="entry name" value="Arm-DNA-bind_3"/>
    <property type="match status" value="1"/>
</dbReference>
<dbReference type="PROSITE" id="PS51900">
    <property type="entry name" value="CB"/>
    <property type="match status" value="1"/>
</dbReference>
<dbReference type="Gene3D" id="1.10.443.10">
    <property type="entry name" value="Intergrase catalytic core"/>
    <property type="match status" value="1"/>
</dbReference>
<comment type="similarity">
    <text evidence="1">Belongs to the 'phage' integrase family.</text>
</comment>
<dbReference type="InterPro" id="IPR013762">
    <property type="entry name" value="Integrase-like_cat_sf"/>
</dbReference>
<dbReference type="Pfam" id="PF22022">
    <property type="entry name" value="Phage_int_M"/>
    <property type="match status" value="1"/>
</dbReference>
<evidence type="ECO:0000256" key="1">
    <source>
        <dbReference type="ARBA" id="ARBA00008857"/>
    </source>
</evidence>
<reference evidence="8 9" key="1">
    <citation type="submission" date="2020-08" db="EMBL/GenBank/DDBJ databases">
        <title>Genomic Encyclopedia of Type Strains, Phase IV (KMG-V): Genome sequencing to study the core and pangenomes of soil and plant-associated prokaryotes.</title>
        <authorList>
            <person name="Whitman W."/>
        </authorList>
    </citation>
    <scope>NUCLEOTIDE SEQUENCE [LARGE SCALE GENOMIC DNA]</scope>
    <source>
        <strain evidence="8 9">SEMIA 415</strain>
    </source>
</reference>
<dbReference type="EMBL" id="JACIGO010000001">
    <property type="protein sequence ID" value="MBB4289510.1"/>
    <property type="molecule type" value="Genomic_DNA"/>
</dbReference>
<organism evidence="8 9">
    <name type="scientific">Rhizobium leguminosarum</name>
    <dbReference type="NCBI Taxonomy" id="384"/>
    <lineage>
        <taxon>Bacteria</taxon>
        <taxon>Pseudomonadati</taxon>
        <taxon>Pseudomonadota</taxon>
        <taxon>Alphaproteobacteria</taxon>
        <taxon>Hyphomicrobiales</taxon>
        <taxon>Rhizobiaceae</taxon>
        <taxon>Rhizobium/Agrobacterium group</taxon>
        <taxon>Rhizobium</taxon>
    </lineage>
</organism>
<dbReference type="InterPro" id="IPR050808">
    <property type="entry name" value="Phage_Integrase"/>
</dbReference>
<dbReference type="PANTHER" id="PTHR30629">
    <property type="entry name" value="PROPHAGE INTEGRASE"/>
    <property type="match status" value="1"/>
</dbReference>
<keyword evidence="2" id="KW-0229">DNA integration</keyword>
<evidence type="ECO:0000256" key="3">
    <source>
        <dbReference type="ARBA" id="ARBA00023125"/>
    </source>
</evidence>